<accession>A0A445ADC3</accession>
<protein>
    <recommendedName>
        <fullName evidence="4">Zinc finger GRF-type domain-containing protein</fullName>
    </recommendedName>
</protein>
<comment type="caution">
    <text evidence="2">The sequence shown here is derived from an EMBL/GenBank/DDBJ whole genome shotgun (WGS) entry which is preliminary data.</text>
</comment>
<organism evidence="2 3">
    <name type="scientific">Arachis hypogaea</name>
    <name type="common">Peanut</name>
    <dbReference type="NCBI Taxonomy" id="3818"/>
    <lineage>
        <taxon>Eukaryota</taxon>
        <taxon>Viridiplantae</taxon>
        <taxon>Streptophyta</taxon>
        <taxon>Embryophyta</taxon>
        <taxon>Tracheophyta</taxon>
        <taxon>Spermatophyta</taxon>
        <taxon>Magnoliopsida</taxon>
        <taxon>eudicotyledons</taxon>
        <taxon>Gunneridae</taxon>
        <taxon>Pentapetalae</taxon>
        <taxon>rosids</taxon>
        <taxon>fabids</taxon>
        <taxon>Fabales</taxon>
        <taxon>Fabaceae</taxon>
        <taxon>Papilionoideae</taxon>
        <taxon>50 kb inversion clade</taxon>
        <taxon>dalbergioids sensu lato</taxon>
        <taxon>Dalbergieae</taxon>
        <taxon>Pterocarpus clade</taxon>
        <taxon>Arachis</taxon>
    </lineage>
</organism>
<feature type="region of interest" description="Disordered" evidence="1">
    <location>
        <begin position="1"/>
        <end position="30"/>
    </location>
</feature>
<keyword evidence="3" id="KW-1185">Reference proteome</keyword>
<dbReference type="EMBL" id="SDMP01000012">
    <property type="protein sequence ID" value="RYR24456.1"/>
    <property type="molecule type" value="Genomic_DNA"/>
</dbReference>
<evidence type="ECO:0008006" key="4">
    <source>
        <dbReference type="Google" id="ProtNLM"/>
    </source>
</evidence>
<proteinExistence type="predicted"/>
<evidence type="ECO:0000313" key="2">
    <source>
        <dbReference type="EMBL" id="RYR24456.1"/>
    </source>
</evidence>
<gene>
    <name evidence="2" type="ORF">Ahy_B02g057959</name>
</gene>
<evidence type="ECO:0000256" key="1">
    <source>
        <dbReference type="SAM" id="MobiDB-lite"/>
    </source>
</evidence>
<reference evidence="2 3" key="1">
    <citation type="submission" date="2019-01" db="EMBL/GenBank/DDBJ databases">
        <title>Sequencing of cultivated peanut Arachis hypogaea provides insights into genome evolution and oil improvement.</title>
        <authorList>
            <person name="Chen X."/>
        </authorList>
    </citation>
    <scope>NUCLEOTIDE SEQUENCE [LARGE SCALE GENOMIC DNA]</scope>
    <source>
        <strain evidence="3">cv. Fuhuasheng</strain>
        <tissue evidence="2">Leaves</tissue>
    </source>
</reference>
<feature type="compositionally biased region" description="Basic and acidic residues" evidence="1">
    <location>
        <begin position="14"/>
        <end position="24"/>
    </location>
</feature>
<evidence type="ECO:0000313" key="3">
    <source>
        <dbReference type="Proteomes" id="UP000289738"/>
    </source>
</evidence>
<dbReference type="Proteomes" id="UP000289738">
    <property type="component" value="Chromosome B02"/>
</dbReference>
<sequence>MVSDECSSSTRRSRGGDGERHERTVGNATPYSVQVGDEKDGVALKYFCGVYVIFYMSKTNTNSNRLFFGCPFFKVKQPHCKFFVWVNEYIGRIRCIELTRTLGDNQSFDVEEYFEKTMSVDCFS</sequence>
<dbReference type="AlphaFoldDB" id="A0A445ADC3"/>
<name>A0A445ADC3_ARAHY</name>